<dbReference type="EMBL" id="JAXUHJ010000009">
    <property type="protein sequence ID" value="MEJ8542998.1"/>
    <property type="molecule type" value="Genomic_DNA"/>
</dbReference>
<dbReference type="InterPro" id="IPR008949">
    <property type="entry name" value="Isoprenoid_synthase_dom_sf"/>
</dbReference>
<evidence type="ECO:0008006" key="3">
    <source>
        <dbReference type="Google" id="ProtNLM"/>
    </source>
</evidence>
<evidence type="ECO:0000313" key="1">
    <source>
        <dbReference type="EMBL" id="MEJ8542998.1"/>
    </source>
</evidence>
<reference evidence="1 2" key="1">
    <citation type="submission" date="2023-12" db="EMBL/GenBank/DDBJ databases">
        <title>Phenotypic and Genomic Characterization of Methanothermobacter wolfeii Strain BSEL, a CO2-Capturing Archaeon with Minimal Nutrient Requirements.</title>
        <authorList>
            <person name="Ale Enriquez F."/>
            <person name="Ahring B.K."/>
        </authorList>
    </citation>
    <scope>NUCLEOTIDE SEQUENCE [LARGE SCALE GENOMIC DNA]</scope>
    <source>
        <strain evidence="1 2">BSEL-1</strain>
    </source>
</reference>
<accession>A0ABU8TX66</accession>
<dbReference type="Gene3D" id="1.10.600.10">
    <property type="entry name" value="Farnesyl Diphosphate Synthase"/>
    <property type="match status" value="1"/>
</dbReference>
<comment type="caution">
    <text evidence="1">The sequence shown here is derived from an EMBL/GenBank/DDBJ whole genome shotgun (WGS) entry which is preliminary data.</text>
</comment>
<dbReference type="SUPFAM" id="SSF48576">
    <property type="entry name" value="Terpenoid synthases"/>
    <property type="match status" value="1"/>
</dbReference>
<keyword evidence="2" id="KW-1185">Reference proteome</keyword>
<sequence length="94" mass="10963">MNWRILRPNKESCHDAGDGKLVDDRIYSIFKRGSKTYFYSTLFFPGDVRRDVFILYSFLRKLMTTLMPYPRIPRGSIPLLNDTGRPCQVRGQGT</sequence>
<protein>
    <recommendedName>
        <fullName evidence="3">Transposase</fullName>
    </recommendedName>
</protein>
<evidence type="ECO:0000313" key="2">
    <source>
        <dbReference type="Proteomes" id="UP001369247"/>
    </source>
</evidence>
<proteinExistence type="predicted"/>
<name>A0ABU8TX66_METWO</name>
<dbReference type="Proteomes" id="UP001369247">
    <property type="component" value="Unassembled WGS sequence"/>
</dbReference>
<gene>
    <name evidence="1" type="ORF">U2150_05785</name>
</gene>
<organism evidence="1 2">
    <name type="scientific">Methanothermobacter wolfeii</name>
    <name type="common">Methanobacterium wolfei</name>
    <dbReference type="NCBI Taxonomy" id="145261"/>
    <lineage>
        <taxon>Archaea</taxon>
        <taxon>Methanobacteriati</taxon>
        <taxon>Methanobacteriota</taxon>
        <taxon>Methanomada group</taxon>
        <taxon>Methanobacteria</taxon>
        <taxon>Methanobacteriales</taxon>
        <taxon>Methanobacteriaceae</taxon>
        <taxon>Methanothermobacter</taxon>
    </lineage>
</organism>
<dbReference type="RefSeq" id="WP_238337948.1">
    <property type="nucleotide sequence ID" value="NZ_JAXUHJ010000009.1"/>
</dbReference>
<dbReference type="GeneID" id="70638451"/>